<name>A0A1I4C6R0_9BACL</name>
<dbReference type="AlphaFoldDB" id="A0A1I4C6R0"/>
<protein>
    <submittedName>
        <fullName evidence="1">Uncharacterized protein</fullName>
    </submittedName>
</protein>
<dbReference type="EMBL" id="FORT01000019">
    <property type="protein sequence ID" value="SFK76300.1"/>
    <property type="molecule type" value="Genomic_DNA"/>
</dbReference>
<gene>
    <name evidence="1" type="ORF">SAMN05518846_11976</name>
</gene>
<sequence length="60" mass="6707">MMLIVIINFLLTSYGLACRIIIVIDGNSQSQREFLEKEGVLSSCFLVHIGPQAARHFLLS</sequence>
<dbReference type="Proteomes" id="UP000198915">
    <property type="component" value="Unassembled WGS sequence"/>
</dbReference>
<accession>A0A1I4C6R0</accession>
<proteinExistence type="predicted"/>
<reference evidence="2" key="1">
    <citation type="submission" date="2016-10" db="EMBL/GenBank/DDBJ databases">
        <authorList>
            <person name="Varghese N."/>
            <person name="Submissions S."/>
        </authorList>
    </citation>
    <scope>NUCLEOTIDE SEQUENCE [LARGE SCALE GENOMIC DNA]</scope>
    <source>
        <strain evidence="2">OK042</strain>
    </source>
</reference>
<organism evidence="1 2">
    <name type="scientific">Brevibacillus centrosporus</name>
    <dbReference type="NCBI Taxonomy" id="54910"/>
    <lineage>
        <taxon>Bacteria</taxon>
        <taxon>Bacillati</taxon>
        <taxon>Bacillota</taxon>
        <taxon>Bacilli</taxon>
        <taxon>Bacillales</taxon>
        <taxon>Paenibacillaceae</taxon>
        <taxon>Brevibacillus</taxon>
    </lineage>
</organism>
<evidence type="ECO:0000313" key="1">
    <source>
        <dbReference type="EMBL" id="SFK76300.1"/>
    </source>
</evidence>
<dbReference type="STRING" id="1884381.SAMN05518846_11976"/>
<keyword evidence="2" id="KW-1185">Reference proteome</keyword>
<evidence type="ECO:0000313" key="2">
    <source>
        <dbReference type="Proteomes" id="UP000198915"/>
    </source>
</evidence>